<comment type="caution">
    <text evidence="2">The sequence shown here is derived from an EMBL/GenBank/DDBJ whole genome shotgun (WGS) entry which is preliminary data.</text>
</comment>
<protein>
    <submittedName>
        <fullName evidence="2">Uncharacterized protein</fullName>
    </submittedName>
</protein>
<evidence type="ECO:0000313" key="3">
    <source>
        <dbReference type="Proteomes" id="UP001321473"/>
    </source>
</evidence>
<evidence type="ECO:0000313" key="2">
    <source>
        <dbReference type="EMBL" id="KAK8781067.1"/>
    </source>
</evidence>
<reference evidence="2 3" key="1">
    <citation type="journal article" date="2023" name="Arcadia Sci">
        <title>De novo assembly of a long-read Amblyomma americanum tick genome.</title>
        <authorList>
            <person name="Chou S."/>
            <person name="Poskanzer K.E."/>
            <person name="Rollins M."/>
            <person name="Thuy-Boun P.S."/>
        </authorList>
    </citation>
    <scope>NUCLEOTIDE SEQUENCE [LARGE SCALE GENOMIC DNA]</scope>
    <source>
        <strain evidence="2">F_SG_1</strain>
        <tissue evidence="2">Salivary glands</tissue>
    </source>
</reference>
<keyword evidence="3" id="KW-1185">Reference proteome</keyword>
<proteinExistence type="predicted"/>
<sequence>MSLLDSLEHSKMATCKRHKERLHESISMPQLGLAPRLALVLFLIGKKPRLQEAVILAPRADPLVVVPKYRLNLSGLFTPNWSDAPDQGQGSHGCWCAYRPLAATQAPWSRRSATLEPHRMAINWKKRMACECSLWAHSCSSKRASAVHSSHASRLPACSGKGPTTSDENWGLPRWTRLLRGFRTGTRGEPPS</sequence>
<organism evidence="2 3">
    <name type="scientific">Amblyomma americanum</name>
    <name type="common">Lone star tick</name>
    <dbReference type="NCBI Taxonomy" id="6943"/>
    <lineage>
        <taxon>Eukaryota</taxon>
        <taxon>Metazoa</taxon>
        <taxon>Ecdysozoa</taxon>
        <taxon>Arthropoda</taxon>
        <taxon>Chelicerata</taxon>
        <taxon>Arachnida</taxon>
        <taxon>Acari</taxon>
        <taxon>Parasitiformes</taxon>
        <taxon>Ixodida</taxon>
        <taxon>Ixodoidea</taxon>
        <taxon>Ixodidae</taxon>
        <taxon>Amblyomminae</taxon>
        <taxon>Amblyomma</taxon>
    </lineage>
</organism>
<dbReference type="EMBL" id="JARKHS020008075">
    <property type="protein sequence ID" value="KAK8781067.1"/>
    <property type="molecule type" value="Genomic_DNA"/>
</dbReference>
<dbReference type="AlphaFoldDB" id="A0AAQ4F1U3"/>
<evidence type="ECO:0000256" key="1">
    <source>
        <dbReference type="SAM" id="MobiDB-lite"/>
    </source>
</evidence>
<gene>
    <name evidence="2" type="ORF">V5799_017590</name>
</gene>
<feature type="region of interest" description="Disordered" evidence="1">
    <location>
        <begin position="152"/>
        <end position="171"/>
    </location>
</feature>
<dbReference type="Proteomes" id="UP001321473">
    <property type="component" value="Unassembled WGS sequence"/>
</dbReference>
<accession>A0AAQ4F1U3</accession>
<name>A0AAQ4F1U3_AMBAM</name>